<dbReference type="STRING" id="619304.SAMN05421760_105254"/>
<reference evidence="2" key="1">
    <citation type="submission" date="2017-01" db="EMBL/GenBank/DDBJ databases">
        <authorList>
            <person name="Varghese N."/>
            <person name="Submissions S."/>
        </authorList>
    </citation>
    <scope>NUCLEOTIDE SEQUENCE [LARGE SCALE GENOMIC DNA]</scope>
    <source>
        <strain evidence="2">DSM 22306</strain>
    </source>
</reference>
<gene>
    <name evidence="1" type="ORF">SAMN05421760_105254</name>
</gene>
<dbReference type="RefSeq" id="WP_054340283.1">
    <property type="nucleotide sequence ID" value="NZ_FTOE01000005.1"/>
</dbReference>
<dbReference type="AlphaFoldDB" id="A0A1N7M817"/>
<dbReference type="EMBL" id="FTOE01000005">
    <property type="protein sequence ID" value="SIS82255.1"/>
    <property type="molecule type" value="Genomic_DNA"/>
</dbReference>
<dbReference type="Proteomes" id="UP000185999">
    <property type="component" value="Unassembled WGS sequence"/>
</dbReference>
<sequence>MSQLLTDILEDVRKEYLQRMDANNFSQPFLTAEKLCHEKLYLATDLLADIVNEDPTLLATRASDLIADSRERDNPAVGAIISSNIVMAALESLLGLAVANGWLDVDDDGHILVEDAELDPSRNYPVTADYSRSDAATKNLSKRGPSLLTTIFQAAENEFLELLETEVHEAYQLALQVSGNYAIFAPEDIAPLIVENPLLLGLRPDDMVDEELFEGDPPAGIIISGHLTHILLDQLLELAESKGALGKDGAGHIILPEGDGDNPIVH</sequence>
<accession>A0A1N7M817</accession>
<name>A0A1N7M817_9GAMM</name>
<organism evidence="1 2">
    <name type="scientific">Neptunomonas antarctica</name>
    <dbReference type="NCBI Taxonomy" id="619304"/>
    <lineage>
        <taxon>Bacteria</taxon>
        <taxon>Pseudomonadati</taxon>
        <taxon>Pseudomonadota</taxon>
        <taxon>Gammaproteobacteria</taxon>
        <taxon>Oceanospirillales</taxon>
        <taxon>Oceanospirillaceae</taxon>
        <taxon>Neptunomonas</taxon>
    </lineage>
</organism>
<protein>
    <submittedName>
        <fullName evidence="1">Uncharacterized protein</fullName>
    </submittedName>
</protein>
<keyword evidence="2" id="KW-1185">Reference proteome</keyword>
<proteinExistence type="predicted"/>
<dbReference type="OrthoDB" id="6086927at2"/>
<evidence type="ECO:0000313" key="1">
    <source>
        <dbReference type="EMBL" id="SIS82255.1"/>
    </source>
</evidence>
<evidence type="ECO:0000313" key="2">
    <source>
        <dbReference type="Proteomes" id="UP000185999"/>
    </source>
</evidence>